<dbReference type="NCBIfam" id="TIGR03736">
    <property type="entry name" value="PRTRC_ThiF"/>
    <property type="match status" value="1"/>
</dbReference>
<dbReference type="InterPro" id="IPR022500">
    <property type="entry name" value="PRTRC_ThiF"/>
</dbReference>
<dbReference type="Proteomes" id="UP000253744">
    <property type="component" value="Plasmid pDrdI"/>
</dbReference>
<feature type="domain" description="THIF-type NAD/FAD binding fold" evidence="1">
    <location>
        <begin position="11"/>
        <end position="128"/>
    </location>
</feature>
<keyword evidence="2" id="KW-0614">Plasmid</keyword>
<dbReference type="CDD" id="cd01483">
    <property type="entry name" value="E1_enzyme_family"/>
    <property type="match status" value="1"/>
</dbReference>
<dbReference type="GO" id="GO:0008641">
    <property type="term" value="F:ubiquitin-like modifier activating enzyme activity"/>
    <property type="evidence" value="ECO:0007669"/>
    <property type="project" value="InterPro"/>
</dbReference>
<reference evidence="2 3" key="1">
    <citation type="submission" date="2018-07" db="EMBL/GenBank/DDBJ databases">
        <title>Complete Genome and Methylome Analysis of Deinococcus wulumuqiensis NEB 479.</title>
        <authorList>
            <person name="Fomenkov A."/>
            <person name="Luyten Y."/>
            <person name="Vincze T."/>
            <person name="Anton B.P."/>
            <person name="Clark T."/>
            <person name="Roberts R.J."/>
            <person name="Morgan R.D."/>
        </authorList>
    </citation>
    <scope>NUCLEOTIDE SEQUENCE [LARGE SCALE GENOMIC DNA]</scope>
    <source>
        <strain evidence="2 3">NEB 479</strain>
        <plasmid evidence="3">Plasmid pdrdi</plasmid>
    </source>
</reference>
<dbReference type="Gene3D" id="3.40.50.720">
    <property type="entry name" value="NAD(P)-binding Rossmann-like Domain"/>
    <property type="match status" value="1"/>
</dbReference>
<dbReference type="AlphaFoldDB" id="A0A345ILJ5"/>
<organism evidence="2 3">
    <name type="scientific">Deinococcus wulumuqiensis</name>
    <dbReference type="NCBI Taxonomy" id="980427"/>
    <lineage>
        <taxon>Bacteria</taxon>
        <taxon>Thermotogati</taxon>
        <taxon>Deinococcota</taxon>
        <taxon>Deinococci</taxon>
        <taxon>Deinococcales</taxon>
        <taxon>Deinococcaceae</taxon>
        <taxon>Deinococcus</taxon>
    </lineage>
</organism>
<evidence type="ECO:0000259" key="1">
    <source>
        <dbReference type="Pfam" id="PF00899"/>
    </source>
</evidence>
<proteinExistence type="predicted"/>
<dbReference type="Pfam" id="PF00899">
    <property type="entry name" value="ThiF"/>
    <property type="match status" value="1"/>
</dbReference>
<dbReference type="EMBL" id="CP031163">
    <property type="protein sequence ID" value="AXH00568.1"/>
    <property type="molecule type" value="Genomic_DNA"/>
</dbReference>
<dbReference type="KEGG" id="dwu:DVJ83_15460"/>
<dbReference type="SUPFAM" id="SSF69572">
    <property type="entry name" value="Activating enzymes of the ubiquitin-like proteins"/>
    <property type="match status" value="1"/>
</dbReference>
<evidence type="ECO:0000313" key="3">
    <source>
        <dbReference type="Proteomes" id="UP000253744"/>
    </source>
</evidence>
<geneLocation type="plasmid" evidence="3">
    <name>pdrdi</name>
</geneLocation>
<accession>A0A345ILJ5</accession>
<sequence length="270" mass="29754">MHKVTFSAFKPVRILLIGTGGNGSLLLTHLLRIDQGVRALGGAGLHVQAFDPDTVSQTNLIRQNFAPSDVGRNKAVVLVERCNLYAGLRWDAQPRRLTKADFQHEVQLLITCVDSGQSRREVHDLLAALPHHQRPHYWLDCGNEARTGQVILGQPRQPQGGLPTIIDLDPTAMQGQDDDRPSCSAIEALTRQHPFINPEVALRAAQIIGEMLYHGVVTAPAIFVNLEGNVRTVAQELGTPRPRKVEALIPFPKPVQRPRTRRASRTAATN</sequence>
<evidence type="ECO:0000313" key="2">
    <source>
        <dbReference type="EMBL" id="AXH00568.1"/>
    </source>
</evidence>
<dbReference type="InterPro" id="IPR000594">
    <property type="entry name" value="ThiF_NAD_FAD-bd"/>
</dbReference>
<protein>
    <submittedName>
        <fullName evidence="2">PRTRC system ThiF family protein</fullName>
    </submittedName>
</protein>
<gene>
    <name evidence="2" type="ORF">DVJ83_15460</name>
</gene>
<dbReference type="InterPro" id="IPR035985">
    <property type="entry name" value="Ubiquitin-activating_enz"/>
</dbReference>
<name>A0A345ILJ5_9DEIO</name>